<sequence length="247" mass="29419">MEQRERRPLVRREEQSPDAQSNLRYGLIGTVNFYIKEYLEKSHFTQSQETFVRECNQLQVPIDEAIEDDSVDSQEEIVSERTIEELVDMFDNTYEDAFFTINFRLHIYFCCRKIAESLSPASDCLQTIRDFFDREGTALSNEQEFIHYFALPFVTNPQDHPTFKGLFEYNNWMRLRNDLRTYLSDIRLSEQFSSKLMKLVLMNSIGPGKEIYQHFVMKENDAMKLKKKYSVLVANHQQLRKDYQKLI</sequence>
<protein>
    <recommendedName>
        <fullName evidence="1">ARMC9 CTLH-like domain-containing protein</fullName>
    </recommendedName>
</protein>
<dbReference type="InterPro" id="IPR056327">
    <property type="entry name" value="ARMC9_CTLH-like_dom"/>
</dbReference>
<keyword evidence="3" id="KW-1185">Reference proteome</keyword>
<name>A0A553PQH8_TIGCA</name>
<dbReference type="InterPro" id="IPR040369">
    <property type="entry name" value="ARMC9"/>
</dbReference>
<feature type="non-terminal residue" evidence="2">
    <location>
        <position position="247"/>
    </location>
</feature>
<gene>
    <name evidence="2" type="ORF">TCAL_13091</name>
</gene>
<dbReference type="AlphaFoldDB" id="A0A553PQH8"/>
<dbReference type="InterPro" id="IPR006594">
    <property type="entry name" value="LisH"/>
</dbReference>
<dbReference type="GO" id="GO:0005814">
    <property type="term" value="C:centriole"/>
    <property type="evidence" value="ECO:0007669"/>
    <property type="project" value="TreeGrafter"/>
</dbReference>
<dbReference type="PANTHER" id="PTHR14881:SF4">
    <property type="entry name" value="LISH DOMAIN-CONTAINING PROTEIN ARMC9"/>
    <property type="match status" value="1"/>
</dbReference>
<dbReference type="PANTHER" id="PTHR14881">
    <property type="entry name" value="LISH DOMAIN-CONTAINING PROTEIN ARMC9"/>
    <property type="match status" value="1"/>
</dbReference>
<evidence type="ECO:0000313" key="2">
    <source>
        <dbReference type="EMBL" id="TRY79934.1"/>
    </source>
</evidence>
<dbReference type="GO" id="GO:0097542">
    <property type="term" value="C:ciliary tip"/>
    <property type="evidence" value="ECO:0007669"/>
    <property type="project" value="TreeGrafter"/>
</dbReference>
<proteinExistence type="predicted"/>
<evidence type="ECO:0000313" key="3">
    <source>
        <dbReference type="Proteomes" id="UP000318571"/>
    </source>
</evidence>
<dbReference type="PROSITE" id="PS50896">
    <property type="entry name" value="LISH"/>
    <property type="match status" value="1"/>
</dbReference>
<evidence type="ECO:0000259" key="1">
    <source>
        <dbReference type="Pfam" id="PF23138"/>
    </source>
</evidence>
<dbReference type="Proteomes" id="UP000318571">
    <property type="component" value="Chromosome 6"/>
</dbReference>
<dbReference type="GO" id="GO:0060271">
    <property type="term" value="P:cilium assembly"/>
    <property type="evidence" value="ECO:0007669"/>
    <property type="project" value="InterPro"/>
</dbReference>
<comment type="caution">
    <text evidence="2">The sequence shown here is derived from an EMBL/GenBank/DDBJ whole genome shotgun (WGS) entry which is preliminary data.</text>
</comment>
<dbReference type="GO" id="GO:0036064">
    <property type="term" value="C:ciliary basal body"/>
    <property type="evidence" value="ECO:0007669"/>
    <property type="project" value="InterPro"/>
</dbReference>
<accession>A0A553PQH8</accession>
<dbReference type="EMBL" id="VCGU01000002">
    <property type="protein sequence ID" value="TRY79934.1"/>
    <property type="molecule type" value="Genomic_DNA"/>
</dbReference>
<reference evidence="2 3" key="1">
    <citation type="journal article" date="2018" name="Nat. Ecol. Evol.">
        <title>Genomic signatures of mitonuclear coevolution across populations of Tigriopus californicus.</title>
        <authorList>
            <person name="Barreto F.S."/>
            <person name="Watson E.T."/>
            <person name="Lima T.G."/>
            <person name="Willett C.S."/>
            <person name="Edmands S."/>
            <person name="Li W."/>
            <person name="Burton R.S."/>
        </authorList>
    </citation>
    <scope>NUCLEOTIDE SEQUENCE [LARGE SCALE GENOMIC DNA]</scope>
    <source>
        <strain evidence="2 3">San Diego</strain>
    </source>
</reference>
<feature type="domain" description="ARMC9 CTLH-like" evidence="1">
    <location>
        <begin position="97"/>
        <end position="186"/>
    </location>
</feature>
<dbReference type="Pfam" id="PF23138">
    <property type="entry name" value="CTLH_Armc9"/>
    <property type="match status" value="1"/>
</dbReference>
<organism evidence="2 3">
    <name type="scientific">Tigriopus californicus</name>
    <name type="common">Marine copepod</name>
    <dbReference type="NCBI Taxonomy" id="6832"/>
    <lineage>
        <taxon>Eukaryota</taxon>
        <taxon>Metazoa</taxon>
        <taxon>Ecdysozoa</taxon>
        <taxon>Arthropoda</taxon>
        <taxon>Crustacea</taxon>
        <taxon>Multicrustacea</taxon>
        <taxon>Hexanauplia</taxon>
        <taxon>Copepoda</taxon>
        <taxon>Harpacticoida</taxon>
        <taxon>Harpacticidae</taxon>
        <taxon>Tigriopus</taxon>
    </lineage>
</organism>